<gene>
    <name evidence="2" type="ORF">CSOL1703_00015101</name>
</gene>
<proteinExistence type="predicted"/>
<evidence type="ECO:0000313" key="2">
    <source>
        <dbReference type="EMBL" id="CAH0052225.1"/>
    </source>
</evidence>
<dbReference type="AlphaFoldDB" id="A0A9P0ELY7"/>
<sequence>MGNFKIRICQDLDGRAHSISSTTSYRNLGDTVIRGLFTHSPHLAVVEIIFDAERTFHIILQDNIDIPSICSKLPGNIARCWARYLNERDLHRPKGRQASRGTLPDPTQGTVDKTPYETLRPGVAISSPIAANHSQSLVTTSGVMVQNFAGDRFMTAASHGIGRSRRLFQAQPVGDPKEIGEAVVEISFTDVALVQLNNGINFENTPFDQEGEDIPNFTRLLGEVADDRIDMSLEVTLNSPFTGVIAGVVIALSFKLTSVPPVHPTEDALSYNIFMWSWAGQNTLGTQPRVPDSVCGSAIWDSNGRIIGFFHFYVEEGPWAGYCASISADEVVRAGYRLA</sequence>
<keyword evidence="3" id="KW-1185">Reference proteome</keyword>
<dbReference type="EMBL" id="CABFOC020000043">
    <property type="protein sequence ID" value="CAH0052225.1"/>
    <property type="molecule type" value="Genomic_DNA"/>
</dbReference>
<reference evidence="2" key="1">
    <citation type="submission" date="2021-10" db="EMBL/GenBank/DDBJ databases">
        <authorList>
            <person name="Piombo E."/>
        </authorList>
    </citation>
    <scope>NUCLEOTIDE SEQUENCE</scope>
</reference>
<protein>
    <submittedName>
        <fullName evidence="2">Uncharacterized protein</fullName>
    </submittedName>
</protein>
<name>A0A9P0ELY7_9HYPO</name>
<feature type="region of interest" description="Disordered" evidence="1">
    <location>
        <begin position="92"/>
        <end position="113"/>
    </location>
</feature>
<dbReference type="OrthoDB" id="5153245at2759"/>
<comment type="caution">
    <text evidence="2">The sequence shown here is derived from an EMBL/GenBank/DDBJ whole genome shotgun (WGS) entry which is preliminary data.</text>
</comment>
<dbReference type="Proteomes" id="UP000775872">
    <property type="component" value="Unassembled WGS sequence"/>
</dbReference>
<organism evidence="2 3">
    <name type="scientific">Clonostachys solani</name>
    <dbReference type="NCBI Taxonomy" id="160281"/>
    <lineage>
        <taxon>Eukaryota</taxon>
        <taxon>Fungi</taxon>
        <taxon>Dikarya</taxon>
        <taxon>Ascomycota</taxon>
        <taxon>Pezizomycotina</taxon>
        <taxon>Sordariomycetes</taxon>
        <taxon>Hypocreomycetidae</taxon>
        <taxon>Hypocreales</taxon>
        <taxon>Bionectriaceae</taxon>
        <taxon>Clonostachys</taxon>
    </lineage>
</organism>
<accession>A0A9P0ELY7</accession>
<evidence type="ECO:0000313" key="3">
    <source>
        <dbReference type="Proteomes" id="UP000775872"/>
    </source>
</evidence>
<feature type="non-terminal residue" evidence="2">
    <location>
        <position position="339"/>
    </location>
</feature>
<evidence type="ECO:0000256" key="1">
    <source>
        <dbReference type="SAM" id="MobiDB-lite"/>
    </source>
</evidence>